<organism evidence="6 7">
    <name type="scientific">Iodobacter ciconiae</name>
    <dbReference type="NCBI Taxonomy" id="2496266"/>
    <lineage>
        <taxon>Bacteria</taxon>
        <taxon>Pseudomonadati</taxon>
        <taxon>Pseudomonadota</taxon>
        <taxon>Betaproteobacteria</taxon>
        <taxon>Neisseriales</taxon>
        <taxon>Chitinibacteraceae</taxon>
        <taxon>Iodobacter</taxon>
    </lineage>
</organism>
<feature type="domain" description="C-type lysozyme inhibitor" evidence="5">
    <location>
        <begin position="36"/>
        <end position="97"/>
    </location>
</feature>
<dbReference type="SUPFAM" id="SSF141488">
    <property type="entry name" value="YdhA-like"/>
    <property type="match status" value="1"/>
</dbReference>
<keyword evidence="7" id="KW-1185">Reference proteome</keyword>
<dbReference type="AlphaFoldDB" id="A0A3S8ZUY9"/>
<evidence type="ECO:0000256" key="1">
    <source>
        <dbReference type="ARBA" id="ARBA00022729"/>
    </source>
</evidence>
<dbReference type="Proteomes" id="UP000282438">
    <property type="component" value="Chromosome"/>
</dbReference>
<keyword evidence="1" id="KW-0732">Signal</keyword>
<sequence>MALFIGYGEILMLRALVFVLLSGMAYATPNEITGPYQCKSGKSFYVTSSADMAQVRLRFDGRIYDLDEQRTASGAAWGDGQWLWWTKGSNSFLERNAVVVAKDCQKKSVH</sequence>
<evidence type="ECO:0000313" key="6">
    <source>
        <dbReference type="EMBL" id="AZN37271.1"/>
    </source>
</evidence>
<keyword evidence="4" id="KW-0449">Lipoprotein</keyword>
<evidence type="ECO:0000313" key="7">
    <source>
        <dbReference type="Proteomes" id="UP000282438"/>
    </source>
</evidence>
<dbReference type="InterPro" id="IPR036328">
    <property type="entry name" value="MliC_sf"/>
</dbReference>
<reference evidence="6 7" key="1">
    <citation type="submission" date="2018-12" db="EMBL/GenBank/DDBJ databases">
        <title>Complete genome sequence of Iodobacter sp. H11R3.</title>
        <authorList>
            <person name="Bae J.-W."/>
        </authorList>
    </citation>
    <scope>NUCLEOTIDE SEQUENCE [LARGE SCALE GENOMIC DNA]</scope>
    <source>
        <strain evidence="6 7">H11R3</strain>
    </source>
</reference>
<dbReference type="EMBL" id="CP034433">
    <property type="protein sequence ID" value="AZN37271.1"/>
    <property type="molecule type" value="Genomic_DNA"/>
</dbReference>
<keyword evidence="3" id="KW-0564">Palmitate</keyword>
<evidence type="ECO:0000256" key="3">
    <source>
        <dbReference type="ARBA" id="ARBA00023139"/>
    </source>
</evidence>
<accession>A0A3S8ZUY9</accession>
<evidence type="ECO:0000259" key="5">
    <source>
        <dbReference type="Pfam" id="PF09864"/>
    </source>
</evidence>
<proteinExistence type="predicted"/>
<keyword evidence="2" id="KW-0472">Membrane</keyword>
<dbReference type="OrthoDB" id="5588236at2"/>
<dbReference type="InterPro" id="IPR018660">
    <property type="entry name" value="MliC"/>
</dbReference>
<protein>
    <recommendedName>
        <fullName evidence="5">C-type lysozyme inhibitor domain-containing protein</fullName>
    </recommendedName>
</protein>
<name>A0A3S8ZUY9_9NEIS</name>
<dbReference type="Pfam" id="PF09864">
    <property type="entry name" value="MliC"/>
    <property type="match status" value="1"/>
</dbReference>
<dbReference type="KEGG" id="iod:EJO50_12705"/>
<evidence type="ECO:0000256" key="4">
    <source>
        <dbReference type="ARBA" id="ARBA00023288"/>
    </source>
</evidence>
<gene>
    <name evidence="6" type="ORF">EJO50_12705</name>
</gene>
<evidence type="ECO:0000256" key="2">
    <source>
        <dbReference type="ARBA" id="ARBA00023136"/>
    </source>
</evidence>
<dbReference type="Gene3D" id="2.40.128.200">
    <property type="match status" value="1"/>
</dbReference>